<dbReference type="VEuPathDB" id="FungiDB:BLGHR1_12677"/>
<dbReference type="AlphaFoldDB" id="A0A383UNM0"/>
<sequence>MLEGMRRLAFLDSKIVTSVYMDLQPSKVHLAAEDNGKLCHAQSLLRRSLLAVDINVVLKKQGSVTSSNHEKTTQLHRGRHLSDSDKQS</sequence>
<reference evidence="2 3" key="1">
    <citation type="submission" date="2017-11" db="EMBL/GenBank/DDBJ databases">
        <authorList>
            <person name="Kracher B."/>
        </authorList>
    </citation>
    <scope>NUCLEOTIDE SEQUENCE [LARGE SCALE GENOMIC DNA]</scope>
    <source>
        <strain evidence="2 3">RACE1</strain>
    </source>
</reference>
<feature type="region of interest" description="Disordered" evidence="1">
    <location>
        <begin position="63"/>
        <end position="88"/>
    </location>
</feature>
<organism evidence="2 3">
    <name type="scientific">Blumeria hordei</name>
    <name type="common">Barley powdery mildew</name>
    <name type="synonym">Blumeria graminis f. sp. hordei</name>
    <dbReference type="NCBI Taxonomy" id="2867405"/>
    <lineage>
        <taxon>Eukaryota</taxon>
        <taxon>Fungi</taxon>
        <taxon>Dikarya</taxon>
        <taxon>Ascomycota</taxon>
        <taxon>Pezizomycotina</taxon>
        <taxon>Leotiomycetes</taxon>
        <taxon>Erysiphales</taxon>
        <taxon>Erysiphaceae</taxon>
        <taxon>Blumeria</taxon>
    </lineage>
</organism>
<protein>
    <submittedName>
        <fullName evidence="2">Uncharacterized protein</fullName>
    </submittedName>
</protein>
<evidence type="ECO:0000256" key="1">
    <source>
        <dbReference type="SAM" id="MobiDB-lite"/>
    </source>
</evidence>
<dbReference type="Proteomes" id="UP000275772">
    <property type="component" value="Unassembled WGS sequence"/>
</dbReference>
<evidence type="ECO:0000313" key="3">
    <source>
        <dbReference type="Proteomes" id="UP000275772"/>
    </source>
</evidence>
<proteinExistence type="predicted"/>
<gene>
    <name evidence="2" type="ORF">BLGHR1_12677</name>
</gene>
<evidence type="ECO:0000313" key="2">
    <source>
        <dbReference type="EMBL" id="SZF01903.1"/>
    </source>
</evidence>
<accession>A0A383UNM0</accession>
<name>A0A383UNM0_BLUHO</name>
<dbReference type="EMBL" id="UNSH01000041">
    <property type="protein sequence ID" value="SZF01903.1"/>
    <property type="molecule type" value="Genomic_DNA"/>
</dbReference>